<evidence type="ECO:0000256" key="3">
    <source>
        <dbReference type="ARBA" id="ARBA00004637"/>
    </source>
</evidence>
<dbReference type="InterPro" id="IPR008698">
    <property type="entry name" value="NDUB7"/>
</dbReference>
<protein>
    <recommendedName>
        <fullName evidence="5">NADH dehydrogenase [ubiquinone] 1 beta subcomplex subunit 7</fullName>
    </recommendedName>
</protein>
<dbReference type="OrthoDB" id="268414at2759"/>
<gene>
    <name evidence="14" type="ORF">BXYJ_LOCUS2165</name>
</gene>
<evidence type="ECO:0000256" key="8">
    <source>
        <dbReference type="ARBA" id="ARBA00022792"/>
    </source>
</evidence>
<proteinExistence type="inferred from homology"/>
<feature type="coiled-coil region" evidence="13">
    <location>
        <begin position="96"/>
        <end position="123"/>
    </location>
</feature>
<evidence type="ECO:0000256" key="1">
    <source>
        <dbReference type="ARBA" id="ARBA00003195"/>
    </source>
</evidence>
<comment type="similarity">
    <text evidence="4">Belongs to the complex I NDUFB7 subunit family.</text>
</comment>
<dbReference type="EMBL" id="CAJFDI010000001">
    <property type="protein sequence ID" value="CAD5210911.1"/>
    <property type="molecule type" value="Genomic_DNA"/>
</dbReference>
<keyword evidence="11" id="KW-0472">Membrane</keyword>
<keyword evidence="16" id="KW-1185">Reference proteome</keyword>
<evidence type="ECO:0000256" key="7">
    <source>
        <dbReference type="ARBA" id="ARBA00022660"/>
    </source>
</evidence>
<keyword evidence="10" id="KW-0496">Mitochondrion</keyword>
<dbReference type="Proteomes" id="UP000095284">
    <property type="component" value="Unplaced"/>
</dbReference>
<dbReference type="SMR" id="A0A1I7S7Z2"/>
<dbReference type="PANTHER" id="PTHR20900:SF0">
    <property type="entry name" value="NADH DEHYDROGENASE [UBIQUINONE] 1 BETA SUBCOMPLEX SUBUNIT 7"/>
    <property type="match status" value="1"/>
</dbReference>
<keyword evidence="9" id="KW-0249">Electron transport</keyword>
<comment type="function">
    <text evidence="1">Accessory subunit of the mitochondrial membrane respiratory chain NADH dehydrogenase (Complex I), that is believed not to be involved in catalysis. Complex I functions in the transfer of electrons from NADH to the respiratory chain. The immediate electron acceptor for the enzyme is believed to be ubiquinone.</text>
</comment>
<evidence type="ECO:0000256" key="2">
    <source>
        <dbReference type="ARBA" id="ARBA00004569"/>
    </source>
</evidence>
<dbReference type="Proteomes" id="UP000659654">
    <property type="component" value="Unassembled WGS sequence"/>
</dbReference>
<organism evidence="15 17">
    <name type="scientific">Bursaphelenchus xylophilus</name>
    <name type="common">Pinewood nematode worm</name>
    <name type="synonym">Aphelenchoides xylophilus</name>
    <dbReference type="NCBI Taxonomy" id="6326"/>
    <lineage>
        <taxon>Eukaryota</taxon>
        <taxon>Metazoa</taxon>
        <taxon>Ecdysozoa</taxon>
        <taxon>Nematoda</taxon>
        <taxon>Chromadorea</taxon>
        <taxon>Rhabditida</taxon>
        <taxon>Tylenchina</taxon>
        <taxon>Tylenchomorpha</taxon>
        <taxon>Aphelenchoidea</taxon>
        <taxon>Aphelenchoididae</taxon>
        <taxon>Bursaphelenchus</taxon>
    </lineage>
</organism>
<evidence type="ECO:0000256" key="13">
    <source>
        <dbReference type="SAM" id="Coils"/>
    </source>
</evidence>
<dbReference type="WBParaSite" id="BXY_0913500.1">
    <property type="protein sequence ID" value="BXY_0913500.1"/>
    <property type="gene ID" value="BXY_0913500"/>
</dbReference>
<evidence type="ECO:0000313" key="15">
    <source>
        <dbReference type="Proteomes" id="UP000095284"/>
    </source>
</evidence>
<dbReference type="Pfam" id="PF05676">
    <property type="entry name" value="NDUF_B7"/>
    <property type="match status" value="1"/>
</dbReference>
<dbReference type="GO" id="GO:0005758">
    <property type="term" value="C:mitochondrial intermembrane space"/>
    <property type="evidence" value="ECO:0007669"/>
    <property type="project" value="UniProtKB-SubCell"/>
</dbReference>
<reference evidence="17" key="1">
    <citation type="submission" date="2016-11" db="UniProtKB">
        <authorList>
            <consortium name="WormBaseParasite"/>
        </authorList>
    </citation>
    <scope>IDENTIFICATION</scope>
</reference>
<dbReference type="EMBL" id="CAJFCV020000001">
    <property type="protein sequence ID" value="CAG9087264.1"/>
    <property type="molecule type" value="Genomic_DNA"/>
</dbReference>
<evidence type="ECO:0000256" key="4">
    <source>
        <dbReference type="ARBA" id="ARBA00008006"/>
    </source>
</evidence>
<keyword evidence="8" id="KW-0999">Mitochondrion inner membrane</keyword>
<dbReference type="AlphaFoldDB" id="A0A1I7S7Z2"/>
<keyword evidence="13" id="KW-0175">Coiled coil</keyword>
<dbReference type="Proteomes" id="UP000582659">
    <property type="component" value="Unassembled WGS sequence"/>
</dbReference>
<reference evidence="14" key="2">
    <citation type="submission" date="2020-09" db="EMBL/GenBank/DDBJ databases">
        <authorList>
            <person name="Kikuchi T."/>
        </authorList>
    </citation>
    <scope>NUCLEOTIDE SEQUENCE</scope>
    <source>
        <strain evidence="14">Ka4C1</strain>
    </source>
</reference>
<evidence type="ECO:0000256" key="11">
    <source>
        <dbReference type="ARBA" id="ARBA00023136"/>
    </source>
</evidence>
<keyword evidence="12" id="KW-1015">Disulfide bond</keyword>
<comment type="subcellular location">
    <subcellularLocation>
        <location evidence="3">Mitochondrion inner membrane</location>
        <topology evidence="3">Peripheral membrane protein</topology>
    </subcellularLocation>
    <subcellularLocation>
        <location evidence="2">Mitochondrion intermembrane space</location>
    </subcellularLocation>
</comment>
<evidence type="ECO:0000256" key="10">
    <source>
        <dbReference type="ARBA" id="ARBA00023128"/>
    </source>
</evidence>
<dbReference type="GO" id="GO:0005743">
    <property type="term" value="C:mitochondrial inner membrane"/>
    <property type="evidence" value="ECO:0007669"/>
    <property type="project" value="UniProtKB-SubCell"/>
</dbReference>
<keyword evidence="6" id="KW-0813">Transport</keyword>
<accession>A0A1I7S7Z2</accession>
<name>A0A1I7S7Z2_BURXY</name>
<keyword evidence="7" id="KW-0679">Respiratory chain</keyword>
<sequence>MGQKLSISVRDYIHPLESPRTDRPPTFDPLAGFPKGRKEREMKATWEEMNRWGLSPGERDYCAHILIDVYKCRREWAPLAAHPCSDIKHKYDLCEYDDYILRMKEYERERRLLARKRRKEKAAAVDQ</sequence>
<evidence type="ECO:0000313" key="16">
    <source>
        <dbReference type="Proteomes" id="UP000659654"/>
    </source>
</evidence>
<evidence type="ECO:0000313" key="14">
    <source>
        <dbReference type="EMBL" id="CAD5210911.1"/>
    </source>
</evidence>
<evidence type="ECO:0000256" key="12">
    <source>
        <dbReference type="ARBA" id="ARBA00023157"/>
    </source>
</evidence>
<dbReference type="eggNOG" id="KOG3468">
    <property type="taxonomic scope" value="Eukaryota"/>
</dbReference>
<evidence type="ECO:0000256" key="9">
    <source>
        <dbReference type="ARBA" id="ARBA00022982"/>
    </source>
</evidence>
<evidence type="ECO:0000256" key="5">
    <source>
        <dbReference type="ARBA" id="ARBA00018677"/>
    </source>
</evidence>
<evidence type="ECO:0000256" key="6">
    <source>
        <dbReference type="ARBA" id="ARBA00022448"/>
    </source>
</evidence>
<dbReference type="PANTHER" id="PTHR20900">
    <property type="entry name" value="NADH:UBIQUINONE OXIDOREDUCTASE B18-LIKE SUBUNIT"/>
    <property type="match status" value="1"/>
</dbReference>
<evidence type="ECO:0000313" key="17">
    <source>
        <dbReference type="WBParaSite" id="BXY_0913500.1"/>
    </source>
</evidence>